<evidence type="ECO:0008006" key="3">
    <source>
        <dbReference type="Google" id="ProtNLM"/>
    </source>
</evidence>
<proteinExistence type="predicted"/>
<dbReference type="SUPFAM" id="SSF56112">
    <property type="entry name" value="Protein kinase-like (PK-like)"/>
    <property type="match status" value="1"/>
</dbReference>
<evidence type="ECO:0000313" key="2">
    <source>
        <dbReference type="Proteomes" id="UP000037505"/>
    </source>
</evidence>
<dbReference type="OrthoDB" id="2942798at2759"/>
<dbReference type="Proteomes" id="UP000037505">
    <property type="component" value="Unassembled WGS sequence"/>
</dbReference>
<reference evidence="1 2" key="1">
    <citation type="submission" date="2014-06" db="EMBL/GenBank/DDBJ databases">
        <title>The Genome of the Aflatoxigenic Filamentous Fungus Aspergillus nomius.</title>
        <authorList>
            <person name="Moore M.G."/>
            <person name="Shannon B.M."/>
            <person name="Brian M.M."/>
        </authorList>
    </citation>
    <scope>NUCLEOTIDE SEQUENCE [LARGE SCALE GENOMIC DNA]</scope>
    <source>
        <strain evidence="1 2">NRRL 13137</strain>
    </source>
</reference>
<protein>
    <recommendedName>
        <fullName evidence="3">Protein kinase domain-containing protein</fullName>
    </recommendedName>
</protein>
<dbReference type="EMBL" id="JNOM01000452">
    <property type="protein sequence ID" value="KNG81402.1"/>
    <property type="molecule type" value="Genomic_DNA"/>
</dbReference>
<name>A0A0L1IPE4_ASPN3</name>
<evidence type="ECO:0000313" key="1">
    <source>
        <dbReference type="EMBL" id="KNG81402.1"/>
    </source>
</evidence>
<accession>A0A0L1IPE4</accession>
<organism evidence="1 2">
    <name type="scientific">Aspergillus nomiae NRRL (strain ATCC 15546 / NRRL 13137 / CBS 260.88 / M93)</name>
    <dbReference type="NCBI Taxonomy" id="1509407"/>
    <lineage>
        <taxon>Eukaryota</taxon>
        <taxon>Fungi</taxon>
        <taxon>Dikarya</taxon>
        <taxon>Ascomycota</taxon>
        <taxon>Pezizomycotina</taxon>
        <taxon>Eurotiomycetes</taxon>
        <taxon>Eurotiomycetidae</taxon>
        <taxon>Eurotiales</taxon>
        <taxon>Aspergillaceae</taxon>
        <taxon>Aspergillus</taxon>
        <taxon>Aspergillus subgen. Circumdati</taxon>
    </lineage>
</organism>
<dbReference type="RefSeq" id="XP_015402325.1">
    <property type="nucleotide sequence ID" value="XM_015555766.1"/>
</dbReference>
<sequence>MSYFFPRRQPPQTLELNGHEILATEVELLDPRRTVYRFKLKPGSYRYPIPEGAISIIVKQQKEDWEEEFKDEEIAYKKLEALQGTVIPYFYGHGYFDGLPALILSDINGIPLSDLARSNDEVPEDVLKAYLEKVFKQFSKYGALYRDQKLDNFLLCVDKVMAVDLERVEFPDQFRPWHPLVNKGGPRSLMEDFEYTRNPRRKSSPLDFWISGNDTSASQLAS</sequence>
<gene>
    <name evidence="1" type="ORF">ANOM_010510</name>
</gene>
<comment type="caution">
    <text evidence="1">The sequence shown here is derived from an EMBL/GenBank/DDBJ whole genome shotgun (WGS) entry which is preliminary data.</text>
</comment>
<keyword evidence="2" id="KW-1185">Reference proteome</keyword>
<dbReference type="InterPro" id="IPR011009">
    <property type="entry name" value="Kinase-like_dom_sf"/>
</dbReference>
<dbReference type="AlphaFoldDB" id="A0A0L1IPE4"/>
<dbReference type="GeneID" id="26812314"/>